<evidence type="ECO:0000313" key="1">
    <source>
        <dbReference type="EMBL" id="MDM8563287.1"/>
    </source>
</evidence>
<protein>
    <submittedName>
        <fullName evidence="1">Uncharacterized protein</fullName>
    </submittedName>
</protein>
<comment type="caution">
    <text evidence="1">The sequence shown here is derived from an EMBL/GenBank/DDBJ whole genome shotgun (WGS) entry which is preliminary data.</text>
</comment>
<gene>
    <name evidence="1" type="ORF">QUF54_08030</name>
</gene>
<sequence>MLYKYRLPNTTAQAISTNLFGICRGEIEIRGDIISPLELEWKALK</sequence>
<evidence type="ECO:0000313" key="2">
    <source>
        <dbReference type="Proteomes" id="UP001171945"/>
    </source>
</evidence>
<dbReference type="EMBL" id="JAUCGM010000553">
    <property type="protein sequence ID" value="MDM8563287.1"/>
    <property type="molecule type" value="Genomic_DNA"/>
</dbReference>
<dbReference type="Proteomes" id="UP001171945">
    <property type="component" value="Unassembled WGS sequence"/>
</dbReference>
<name>A0ABT7VUM1_9GAMM</name>
<keyword evidence="2" id="KW-1185">Reference proteome</keyword>
<accession>A0ABT7VUM1</accession>
<reference evidence="1" key="1">
    <citation type="submission" date="2023-06" db="EMBL/GenBank/DDBJ databases">
        <title>Uncultivated large filamentous bacteria from sulfidic sediments reveal new species and different genomic features in energy metabolism and defense.</title>
        <authorList>
            <person name="Fonseca A."/>
        </authorList>
    </citation>
    <scope>NUCLEOTIDE SEQUENCE</scope>
    <source>
        <strain evidence="1">HSG4</strain>
    </source>
</reference>
<organism evidence="1 2">
    <name type="scientific">Candidatus Marithioploca araucensis</name>
    <dbReference type="NCBI Taxonomy" id="70273"/>
    <lineage>
        <taxon>Bacteria</taxon>
        <taxon>Pseudomonadati</taxon>
        <taxon>Pseudomonadota</taxon>
        <taxon>Gammaproteobacteria</taxon>
        <taxon>Thiotrichales</taxon>
        <taxon>Thiotrichaceae</taxon>
        <taxon>Candidatus Marithioploca</taxon>
    </lineage>
</organism>
<proteinExistence type="predicted"/>